<gene>
    <name evidence="2" type="ORF">F4V73_10650</name>
</gene>
<organism evidence="2 3">
    <name type="scientific">Morganella psychrotolerans</name>
    <dbReference type="NCBI Taxonomy" id="368603"/>
    <lineage>
        <taxon>Bacteria</taxon>
        <taxon>Pseudomonadati</taxon>
        <taxon>Pseudomonadota</taxon>
        <taxon>Gammaproteobacteria</taxon>
        <taxon>Enterobacterales</taxon>
        <taxon>Morganellaceae</taxon>
        <taxon>Morganella</taxon>
    </lineage>
</organism>
<sequence>MYYNSSQAMEFLRKSLPEKQHKNNSRIIICQLKNSQHILTLAIEVELLIKYLIGENDIPWEVIPEGYLVSLIEKNNKPLSLPLFSFEEYQLSVCTENSAGSPEATLWFEEHGIDFYLIDAQGYFDITSPLITQNDKVSVIGGIYIGHTNTDLGMIHSLNEGDILLIVHNHYIMRAGGYFQMTLEQREDGAMITEAGIVTEEPIVIPQQAVFDSNKLSVRVDFLRHRRVYPLGELLALRQGDRLILPEADTGSLILEIDGQRFAQGELVRIGEHFAVEIHHLFHKDA</sequence>
<comment type="caution">
    <text evidence="2">The sequence shown here is derived from an EMBL/GenBank/DDBJ whole genome shotgun (WGS) entry which is preliminary data.</text>
</comment>
<dbReference type="SUPFAM" id="SSF101801">
    <property type="entry name" value="Surface presentation of antigens (SPOA)"/>
    <property type="match status" value="1"/>
</dbReference>
<feature type="domain" description="Flagellar motor switch protein FliN-like C-terminal" evidence="1">
    <location>
        <begin position="217"/>
        <end position="281"/>
    </location>
</feature>
<proteinExistence type="predicted"/>
<dbReference type="Proteomes" id="UP000322181">
    <property type="component" value="Unassembled WGS sequence"/>
</dbReference>
<dbReference type="InterPro" id="IPR036429">
    <property type="entry name" value="SpoA-like_sf"/>
</dbReference>
<dbReference type="OrthoDB" id="6464468at2"/>
<evidence type="ECO:0000259" key="1">
    <source>
        <dbReference type="Pfam" id="PF01052"/>
    </source>
</evidence>
<dbReference type="Gene3D" id="2.30.330.10">
    <property type="entry name" value="SpoA-like"/>
    <property type="match status" value="1"/>
</dbReference>
<evidence type="ECO:0000313" key="2">
    <source>
        <dbReference type="EMBL" id="KAA8715428.1"/>
    </source>
</evidence>
<accession>A0A5M9R545</accession>
<dbReference type="AlphaFoldDB" id="A0A5M9R545"/>
<reference evidence="2 3" key="1">
    <citation type="submission" date="2019-09" db="EMBL/GenBank/DDBJ databases">
        <title>Draft genome sequence of various Type strains from the CCUG.</title>
        <authorList>
            <person name="Pineiro-Iglesias B."/>
            <person name="Tunovic T."/>
            <person name="Unosson C."/>
            <person name="Inganas E."/>
            <person name="Ohlen M."/>
            <person name="Cardew S."/>
            <person name="Jensie-Markopoulos S."/>
            <person name="Salva-Serra F."/>
            <person name="Jaen-Luchoro D."/>
            <person name="Karlsson R."/>
            <person name="Svensson-Stadler L."/>
            <person name="Chun J."/>
            <person name="Moore E."/>
        </authorList>
    </citation>
    <scope>NUCLEOTIDE SEQUENCE [LARGE SCALE GENOMIC DNA]</scope>
    <source>
        <strain evidence="2 3">CCUG 53682T</strain>
    </source>
</reference>
<name>A0A5M9R545_9GAMM</name>
<protein>
    <recommendedName>
        <fullName evidence="1">Flagellar motor switch protein FliN-like C-terminal domain-containing protein</fullName>
    </recommendedName>
</protein>
<dbReference type="InterPro" id="IPR001543">
    <property type="entry name" value="FliN-like_C"/>
</dbReference>
<evidence type="ECO:0000313" key="3">
    <source>
        <dbReference type="Proteomes" id="UP000322181"/>
    </source>
</evidence>
<dbReference type="EMBL" id="VXKB01000002">
    <property type="protein sequence ID" value="KAA8715428.1"/>
    <property type="molecule type" value="Genomic_DNA"/>
</dbReference>
<dbReference type="Pfam" id="PF01052">
    <property type="entry name" value="FliMN_C"/>
    <property type="match status" value="1"/>
</dbReference>